<feature type="transmembrane region" description="Helical" evidence="1">
    <location>
        <begin position="565"/>
        <end position="589"/>
    </location>
</feature>
<dbReference type="PANTHER" id="PTHR23275">
    <property type="entry name" value="CABRIOLET.-RELATED"/>
    <property type="match status" value="1"/>
</dbReference>
<dbReference type="InterPro" id="IPR052798">
    <property type="entry name" value="Giardia_VSA"/>
</dbReference>
<feature type="domain" description="EGF-like" evidence="3">
    <location>
        <begin position="321"/>
        <end position="371"/>
    </location>
</feature>
<evidence type="ECO:0000259" key="3">
    <source>
        <dbReference type="SMART" id="SM00181"/>
    </source>
</evidence>
<feature type="domain" description="EGF-like" evidence="3">
    <location>
        <begin position="375"/>
        <end position="408"/>
    </location>
</feature>
<feature type="domain" description="EGF-like" evidence="3">
    <location>
        <begin position="225"/>
        <end position="268"/>
    </location>
</feature>
<dbReference type="PANTHER" id="PTHR23275:SF101">
    <property type="entry name" value="PROTEIN CONVERTASE SUBTILISIN_KEXINTYPE 5, PUTATIVE-RELATED"/>
    <property type="match status" value="1"/>
</dbReference>
<dbReference type="Gene3D" id="2.10.220.10">
    <property type="entry name" value="Hormone Receptor, Insulin-like Growth Factor Receptor 1, Chain A, domain 2"/>
    <property type="match status" value="2"/>
</dbReference>
<keyword evidence="1" id="KW-0472">Membrane</keyword>
<evidence type="ECO:0000256" key="2">
    <source>
        <dbReference type="SAM" id="SignalP"/>
    </source>
</evidence>
<feature type="signal peptide" evidence="2">
    <location>
        <begin position="1"/>
        <end position="22"/>
    </location>
</feature>
<protein>
    <submittedName>
        <fullName evidence="4">High cysteine membrane protein Group 6/ Variant-specific surface protein</fullName>
    </submittedName>
</protein>
<accession>A0A132NM88</accession>
<dbReference type="EMBL" id="JXTI01000249">
    <property type="protein sequence ID" value="KWX11200.1"/>
    <property type="molecule type" value="Genomic_DNA"/>
</dbReference>
<sequence>MRIEIKMLSSALVALLLGRSSATTSCDVQYCTECVTDYSDKCKTCQDNYKLDADTGTCVACPSGTWGPRCSTRKCWLTTRTNCLECSRTDRCWRCEDGYYVTWYGGCGACAAGTGGYECQDITCNGVAISNCETCSTAADGGCAVCKDAYRLVAGTNTCEACPDGRIGRECISMKCLATTRDYCLECLSGTDRCNRCYDDFSINWLGKCVQCEGNTGGYNCEKTKCNGKVAENCKTCYSTEDGVSDPGACKVCADGYYKEPSSATTCTQCPDNRLSDGVTCNAVSCAGTRQDNCQTCTEGGTTCQLCLDGYGPNGSGSCEACSEGKGGPNCVGSKCTAEQIAAIDDCEFCGDDGACVQCAAGFTLDNGECVPVNGCQTPDCRSCTVANGRETCKRCSKGYYVVGGKCARCVGNCLDCKSASVCVACEEGYTLTSDVCVSDSPTVDVDSCKISNCLACLTTDKSVCATCSSGRIWNTNEKACVIACPDTNCIDCDSSTGKCRACGAGYGMQGTTCYPCTLDNCSHCSFHTNAKTGESTEICTQCSSGELTSDGQCKEIVRMSKKTVLISSVGVVALILLACIGIGLFFVFRRKPSRPAQQLGASSSALPVDSVQDVESPIEVDDSFECVETQVN</sequence>
<dbReference type="InterPro" id="IPR000742">
    <property type="entry name" value="EGF"/>
</dbReference>
<evidence type="ECO:0000313" key="4">
    <source>
        <dbReference type="EMBL" id="KWX11200.1"/>
    </source>
</evidence>
<dbReference type="OrthoDB" id="10045365at2759"/>
<evidence type="ECO:0000313" key="5">
    <source>
        <dbReference type="Proteomes" id="UP000070089"/>
    </source>
</evidence>
<feature type="domain" description="EGF-like" evidence="3">
    <location>
        <begin position="285"/>
        <end position="320"/>
    </location>
</feature>
<dbReference type="SUPFAM" id="SSF57184">
    <property type="entry name" value="Growth factor receptor domain"/>
    <property type="match status" value="3"/>
</dbReference>
<evidence type="ECO:0000256" key="1">
    <source>
        <dbReference type="SAM" id="Phobius"/>
    </source>
</evidence>
<dbReference type="VEuPathDB" id="GiardiaDB:QR46_4843"/>
<dbReference type="InterPro" id="IPR006212">
    <property type="entry name" value="Furin_repeat"/>
</dbReference>
<dbReference type="AlphaFoldDB" id="A0A132NM88"/>
<reference evidence="4 5" key="1">
    <citation type="journal article" date="2015" name="Mol. Biochem. Parasitol.">
        <title>Identification of polymorphic genes for use in assemblage B genotyping assays through comparative genomics of multiple assemblage B Giardia duodenalis isolates.</title>
        <authorList>
            <person name="Wielinga C."/>
            <person name="Thompson R.C."/>
            <person name="Monis P."/>
            <person name="Ryan U."/>
        </authorList>
    </citation>
    <scope>NUCLEOTIDE SEQUENCE [LARGE SCALE GENOMIC DNA]</scope>
    <source>
        <strain evidence="4 5">BAH15c1</strain>
    </source>
</reference>
<dbReference type="SMART" id="SM00261">
    <property type="entry name" value="FU"/>
    <property type="match status" value="5"/>
</dbReference>
<dbReference type="Proteomes" id="UP000070089">
    <property type="component" value="Unassembled WGS sequence"/>
</dbReference>
<dbReference type="SMART" id="SM00181">
    <property type="entry name" value="EGF"/>
    <property type="match status" value="8"/>
</dbReference>
<name>A0A132NM88_GIAIN</name>
<keyword evidence="1" id="KW-0812">Transmembrane</keyword>
<dbReference type="InterPro" id="IPR009030">
    <property type="entry name" value="Growth_fac_rcpt_cys_sf"/>
</dbReference>
<organism evidence="4 5">
    <name type="scientific">Giardia duodenalis assemblage B</name>
    <dbReference type="NCBI Taxonomy" id="1394984"/>
    <lineage>
        <taxon>Eukaryota</taxon>
        <taxon>Metamonada</taxon>
        <taxon>Diplomonadida</taxon>
        <taxon>Hexamitidae</taxon>
        <taxon>Giardiinae</taxon>
        <taxon>Giardia</taxon>
    </lineage>
</organism>
<feature type="domain" description="EGF-like" evidence="3">
    <location>
        <begin position="480"/>
        <end position="515"/>
    </location>
</feature>
<gene>
    <name evidence="4" type="ORF">QR46_4843</name>
</gene>
<feature type="domain" description="EGF-like" evidence="3">
    <location>
        <begin position="33"/>
        <end position="71"/>
    </location>
</feature>
<proteinExistence type="predicted"/>
<keyword evidence="2" id="KW-0732">Signal</keyword>
<comment type="caution">
    <text evidence="4">The sequence shown here is derived from an EMBL/GenBank/DDBJ whole genome shotgun (WGS) entry which is preliminary data.</text>
</comment>
<feature type="domain" description="EGF-like" evidence="3">
    <location>
        <begin position="409"/>
        <end position="438"/>
    </location>
</feature>
<feature type="chain" id="PRO_5007799941" evidence="2">
    <location>
        <begin position="23"/>
        <end position="633"/>
    </location>
</feature>
<keyword evidence="1" id="KW-1133">Transmembrane helix</keyword>
<feature type="domain" description="EGF-like" evidence="3">
    <location>
        <begin position="134"/>
        <end position="172"/>
    </location>
</feature>